<name>A0A494XD88_9BURK</name>
<organism evidence="2 3">
    <name type="scientific">Trinickia fusca</name>
    <dbReference type="NCBI Taxonomy" id="2419777"/>
    <lineage>
        <taxon>Bacteria</taxon>
        <taxon>Pseudomonadati</taxon>
        <taxon>Pseudomonadota</taxon>
        <taxon>Betaproteobacteria</taxon>
        <taxon>Burkholderiales</taxon>
        <taxon>Burkholderiaceae</taxon>
        <taxon>Trinickia</taxon>
    </lineage>
</organism>
<evidence type="ECO:0000256" key="1">
    <source>
        <dbReference type="SAM" id="MobiDB-lite"/>
    </source>
</evidence>
<evidence type="ECO:0000313" key="2">
    <source>
        <dbReference type="EMBL" id="RKP48468.1"/>
    </source>
</evidence>
<sequence length="183" mass="19709">MLGACASPPKNERETGNGGTLVRYSSSQVAVDLTDAEQQSLRAMRDHAYANVTRDRTMDAVAKVLGDLGFAPVSVDRDSGLVEAEHNATLVPKWRQLLRGALKSYTSIFPAKADHERVAAIVTVRAGDDGGATIVRTRFDGTVWDSNGDSRTKTLLQPELYDDFFSKVSKALSPAADKDGAPK</sequence>
<proteinExistence type="predicted"/>
<dbReference type="Proteomes" id="UP000280434">
    <property type="component" value="Unassembled WGS sequence"/>
</dbReference>
<dbReference type="OrthoDB" id="9096968at2"/>
<protein>
    <submittedName>
        <fullName evidence="2">Uncharacterized protein</fullName>
    </submittedName>
</protein>
<dbReference type="AlphaFoldDB" id="A0A494XD88"/>
<reference evidence="2 3" key="1">
    <citation type="submission" date="2018-10" db="EMBL/GenBank/DDBJ databases">
        <title>Paraburkholderia sp. 7MK8-2, isolated from soil.</title>
        <authorList>
            <person name="Gao Z.-H."/>
            <person name="Qiu L.-H."/>
        </authorList>
    </citation>
    <scope>NUCLEOTIDE SEQUENCE [LARGE SCALE GENOMIC DNA]</scope>
    <source>
        <strain evidence="2 3">7MK8-2</strain>
    </source>
</reference>
<feature type="region of interest" description="Disordered" evidence="1">
    <location>
        <begin position="1"/>
        <end position="20"/>
    </location>
</feature>
<comment type="caution">
    <text evidence="2">The sequence shown here is derived from an EMBL/GenBank/DDBJ whole genome shotgun (WGS) entry which is preliminary data.</text>
</comment>
<accession>A0A494XD88</accession>
<dbReference type="EMBL" id="RBZV01000004">
    <property type="protein sequence ID" value="RKP48468.1"/>
    <property type="molecule type" value="Genomic_DNA"/>
</dbReference>
<keyword evidence="3" id="KW-1185">Reference proteome</keyword>
<gene>
    <name evidence="2" type="ORF">D7S89_12800</name>
</gene>
<evidence type="ECO:0000313" key="3">
    <source>
        <dbReference type="Proteomes" id="UP000280434"/>
    </source>
</evidence>